<feature type="transmembrane region" description="Helical" evidence="5">
    <location>
        <begin position="60"/>
        <end position="79"/>
    </location>
</feature>
<evidence type="ECO:0000313" key="7">
    <source>
        <dbReference type="EMBL" id="KAF1764065.1"/>
    </source>
</evidence>
<feature type="transmembrane region" description="Helical" evidence="5">
    <location>
        <begin position="180"/>
        <end position="203"/>
    </location>
</feature>
<evidence type="ECO:0000256" key="6">
    <source>
        <dbReference type="SAM" id="MobiDB-lite"/>
    </source>
</evidence>
<accession>A0A6A5HA51</accession>
<dbReference type="GO" id="GO:0005794">
    <property type="term" value="C:Golgi apparatus"/>
    <property type="evidence" value="ECO:0007669"/>
    <property type="project" value="TreeGrafter"/>
</dbReference>
<feature type="transmembrane region" description="Helical" evidence="5">
    <location>
        <begin position="209"/>
        <end position="231"/>
    </location>
</feature>
<sequence length="268" mass="30275">MEYLNKPTRWPAGSDEADLENGGDEEEDDAPPPRSVSVARTPRRLTFDDRSIRAGFVRRVFALVTLMFAVTAGFSSVPIFNKKFKDWCREYWWGVYVAMAVFFIFYITLMCCQGVRRCFPCNLIILTFFTLSAAVMTMFITASYSVESVMIALLITTGCSASIILFAATTKKDLTSCLGIAYILGICLLLFGLMTCIFVLIFHWYFLHIVYSALGALLCMFYLAIDIQLIMGGRRVEISPEEYIFAATHVFVDILTMFFHILGVVGRN</sequence>
<dbReference type="CTD" id="9800239"/>
<dbReference type="GO" id="GO:0005783">
    <property type="term" value="C:endoplasmic reticulum"/>
    <property type="evidence" value="ECO:0007669"/>
    <property type="project" value="TreeGrafter"/>
</dbReference>
<dbReference type="Proteomes" id="UP000483820">
    <property type="component" value="Chromosome II"/>
</dbReference>
<feature type="transmembrane region" description="Helical" evidence="5">
    <location>
        <begin position="150"/>
        <end position="168"/>
    </location>
</feature>
<comment type="similarity">
    <text evidence="5">Belongs to the BI1 family.</text>
</comment>
<organism evidence="7 8">
    <name type="scientific">Caenorhabditis remanei</name>
    <name type="common">Caenorhabditis vulgaris</name>
    <dbReference type="NCBI Taxonomy" id="31234"/>
    <lineage>
        <taxon>Eukaryota</taxon>
        <taxon>Metazoa</taxon>
        <taxon>Ecdysozoa</taxon>
        <taxon>Nematoda</taxon>
        <taxon>Chromadorea</taxon>
        <taxon>Rhabditida</taxon>
        <taxon>Rhabditina</taxon>
        <taxon>Rhabditomorpha</taxon>
        <taxon>Rhabditoidea</taxon>
        <taxon>Rhabditidae</taxon>
        <taxon>Peloderinae</taxon>
        <taxon>Caenorhabditis</taxon>
    </lineage>
</organism>
<feature type="compositionally biased region" description="Acidic residues" evidence="6">
    <location>
        <begin position="15"/>
        <end position="30"/>
    </location>
</feature>
<feature type="region of interest" description="Disordered" evidence="6">
    <location>
        <begin position="1"/>
        <end position="37"/>
    </location>
</feature>
<evidence type="ECO:0000256" key="2">
    <source>
        <dbReference type="ARBA" id="ARBA00022692"/>
    </source>
</evidence>
<evidence type="ECO:0000313" key="8">
    <source>
        <dbReference type="Proteomes" id="UP000483820"/>
    </source>
</evidence>
<reference evidence="7 8" key="1">
    <citation type="submission" date="2019-12" db="EMBL/GenBank/DDBJ databases">
        <title>Chromosome-level assembly of the Caenorhabditis remanei genome.</title>
        <authorList>
            <person name="Teterina A.A."/>
            <person name="Willis J.H."/>
            <person name="Phillips P.C."/>
        </authorList>
    </citation>
    <scope>NUCLEOTIDE SEQUENCE [LARGE SCALE GENOMIC DNA]</scope>
    <source>
        <strain evidence="7 8">PX506</strain>
        <tissue evidence="7">Whole organism</tissue>
    </source>
</reference>
<keyword evidence="2 5" id="KW-0812">Transmembrane</keyword>
<dbReference type="PANTHER" id="PTHR23291:SF30">
    <property type="entry name" value="PROTEIN LIFEGUARD 2"/>
    <property type="match status" value="1"/>
</dbReference>
<dbReference type="Pfam" id="PF01027">
    <property type="entry name" value="Bax1-I"/>
    <property type="match status" value="1"/>
</dbReference>
<evidence type="ECO:0000256" key="3">
    <source>
        <dbReference type="ARBA" id="ARBA00022989"/>
    </source>
</evidence>
<comment type="caution">
    <text evidence="7">The sequence shown here is derived from an EMBL/GenBank/DDBJ whole genome shotgun (WGS) entry which is preliminary data.</text>
</comment>
<protein>
    <submittedName>
        <fullName evidence="7">Uncharacterized protein</fullName>
    </submittedName>
</protein>
<gene>
    <name evidence="7" type="ORF">GCK72_004011</name>
</gene>
<evidence type="ECO:0000256" key="4">
    <source>
        <dbReference type="ARBA" id="ARBA00023136"/>
    </source>
</evidence>
<keyword evidence="4 5" id="KW-0472">Membrane</keyword>
<dbReference type="KEGG" id="crq:GCK72_004011"/>
<comment type="subcellular location">
    <subcellularLocation>
        <location evidence="1">Membrane</location>
        <topology evidence="1">Multi-pass membrane protein</topology>
    </subcellularLocation>
</comment>
<dbReference type="EMBL" id="WUAV01000002">
    <property type="protein sequence ID" value="KAF1764065.1"/>
    <property type="molecule type" value="Genomic_DNA"/>
</dbReference>
<name>A0A6A5HA51_CAERE</name>
<feature type="transmembrane region" description="Helical" evidence="5">
    <location>
        <begin position="91"/>
        <end position="111"/>
    </location>
</feature>
<dbReference type="InterPro" id="IPR006214">
    <property type="entry name" value="Bax_inhibitor_1-related"/>
</dbReference>
<dbReference type="AlphaFoldDB" id="A0A6A5HA51"/>
<dbReference type="RefSeq" id="XP_053588599.1">
    <property type="nucleotide sequence ID" value="XM_053724405.1"/>
</dbReference>
<evidence type="ECO:0000256" key="5">
    <source>
        <dbReference type="RuleBase" id="RU004379"/>
    </source>
</evidence>
<dbReference type="PANTHER" id="PTHR23291">
    <property type="entry name" value="BAX INHIBITOR-RELATED"/>
    <property type="match status" value="1"/>
</dbReference>
<dbReference type="GO" id="GO:0016020">
    <property type="term" value="C:membrane"/>
    <property type="evidence" value="ECO:0007669"/>
    <property type="project" value="UniProtKB-SubCell"/>
</dbReference>
<feature type="transmembrane region" description="Helical" evidence="5">
    <location>
        <begin position="243"/>
        <end position="265"/>
    </location>
</feature>
<dbReference type="GeneID" id="9800239"/>
<evidence type="ECO:0000256" key="1">
    <source>
        <dbReference type="ARBA" id="ARBA00004141"/>
    </source>
</evidence>
<feature type="transmembrane region" description="Helical" evidence="5">
    <location>
        <begin position="123"/>
        <end position="144"/>
    </location>
</feature>
<dbReference type="GO" id="GO:2001234">
    <property type="term" value="P:negative regulation of apoptotic signaling pathway"/>
    <property type="evidence" value="ECO:0007669"/>
    <property type="project" value="TreeGrafter"/>
</dbReference>
<proteinExistence type="inferred from homology"/>
<dbReference type="CDD" id="cd10428">
    <property type="entry name" value="LFG_like"/>
    <property type="match status" value="1"/>
</dbReference>
<keyword evidence="3 5" id="KW-1133">Transmembrane helix</keyword>